<feature type="transmembrane region" description="Helical" evidence="5">
    <location>
        <begin position="300"/>
        <end position="319"/>
    </location>
</feature>
<keyword evidence="9" id="KW-1185">Reference proteome</keyword>
<feature type="transmembrane region" description="Helical" evidence="5">
    <location>
        <begin position="108"/>
        <end position="135"/>
    </location>
</feature>
<keyword evidence="5" id="KW-1278">Translocase</keyword>
<dbReference type="NCBIfam" id="NF004442">
    <property type="entry name" value="PRK05777.1-5"/>
    <property type="match status" value="1"/>
</dbReference>
<dbReference type="PRINTS" id="PR01434">
    <property type="entry name" value="NADHDHGNASE5"/>
</dbReference>
<keyword evidence="3 5" id="KW-1133">Transmembrane helix</keyword>
<keyword evidence="5" id="KW-1003">Cell membrane</keyword>
<protein>
    <recommendedName>
        <fullName evidence="5">NADH-quinone oxidoreductase subunit N</fullName>
        <ecNumber evidence="5">7.1.1.-</ecNumber>
    </recommendedName>
    <alternativeName>
        <fullName evidence="5">NADH dehydrogenase I subunit N</fullName>
    </alternativeName>
    <alternativeName>
        <fullName evidence="5">NDH-1 subunit N</fullName>
    </alternativeName>
</protein>
<feature type="transmembrane region" description="Helical" evidence="5">
    <location>
        <begin position="275"/>
        <end position="293"/>
    </location>
</feature>
<feature type="transmembrane region" description="Helical" evidence="5">
    <location>
        <begin position="402"/>
        <end position="427"/>
    </location>
</feature>
<dbReference type="InterPro" id="IPR001750">
    <property type="entry name" value="ND/Mrp_TM"/>
</dbReference>
<keyword evidence="5" id="KW-0520">NAD</keyword>
<feature type="domain" description="NADH:quinone oxidoreductase/Mrp antiporter transmembrane" evidence="7">
    <location>
        <begin position="125"/>
        <end position="422"/>
    </location>
</feature>
<keyword evidence="4 5" id="KW-0472">Membrane</keyword>
<dbReference type="Proteomes" id="UP001575181">
    <property type="component" value="Unassembled WGS sequence"/>
</dbReference>
<organism evidence="8 9">
    <name type="scientific">Thiohalorhabdus methylotrophus</name>
    <dbReference type="NCBI Taxonomy" id="3242694"/>
    <lineage>
        <taxon>Bacteria</taxon>
        <taxon>Pseudomonadati</taxon>
        <taxon>Pseudomonadota</taxon>
        <taxon>Gammaproteobacteria</taxon>
        <taxon>Thiohalorhabdales</taxon>
        <taxon>Thiohalorhabdaceae</taxon>
        <taxon>Thiohalorhabdus</taxon>
    </lineage>
</organism>
<evidence type="ECO:0000256" key="5">
    <source>
        <dbReference type="HAMAP-Rule" id="MF_00445"/>
    </source>
</evidence>
<dbReference type="PANTHER" id="PTHR22773">
    <property type="entry name" value="NADH DEHYDROGENASE"/>
    <property type="match status" value="1"/>
</dbReference>
<keyword evidence="5" id="KW-0874">Quinone</keyword>
<feature type="transmembrane region" description="Helical" evidence="5">
    <location>
        <begin position="172"/>
        <end position="193"/>
    </location>
</feature>
<name>A0ABV4TX00_9GAMM</name>
<evidence type="ECO:0000256" key="4">
    <source>
        <dbReference type="ARBA" id="ARBA00023136"/>
    </source>
</evidence>
<evidence type="ECO:0000256" key="3">
    <source>
        <dbReference type="ARBA" id="ARBA00022989"/>
    </source>
</evidence>
<keyword evidence="5" id="KW-0830">Ubiquinone</keyword>
<feature type="transmembrane region" description="Helical" evidence="5">
    <location>
        <begin position="372"/>
        <end position="390"/>
    </location>
</feature>
<keyword evidence="2 5" id="KW-0812">Transmembrane</keyword>
<proteinExistence type="inferred from homology"/>
<comment type="subunit">
    <text evidence="5">NDH-1 is composed of 14 different subunits. Subunits NuoA, H, J, K, L, M, N constitute the membrane sector of the complex.</text>
</comment>
<sequence length="482" mass="51214">MEFSASDLGAILPELFVVVMACFILVLDLYLKPEQRGITYAATVLTLLVGGLLAVNTLPGARETAFNGHFIHDPLSGVLKTVLLGMTALVVIYARRPLQRLEMYKGEFFLLVLLAAIGMMLMASAGTLLMAYLGLELMSLSLYTMIAMDRDSVPATEGALKYFILGSLASGVFLYGLSLLYGASGSLVIADIAAHAAEMGAEDPLMVMGVVFVAIGLAFKLGAVPFHMWVPDVYQGSPSPVTALLASTPKLAAFALVMRVMVDGLGPMAAQWQEMAAILAVLSLIIGNVVAIAQSSLKRMLAYSAIAHVGYLLIGLAAAPTADIGYMPVMMYMIMYTLMGGAAFGMVSLMHRQGVSGDRIQDYAGLSQTHPWKAFLLMILMFAMAGIPPTGGFMAKLYVFQAAVQAGMVELAVFGVLMAVIGAFYYLRVIKVMYFDAPEGQLRPDGDVLASGMLSLNALGVLLLGIIPGPLVDLCLYAVQGI</sequence>
<accession>A0ABV4TX00</accession>
<evidence type="ECO:0000256" key="6">
    <source>
        <dbReference type="RuleBase" id="RU000320"/>
    </source>
</evidence>
<feature type="transmembrane region" description="Helical" evidence="5">
    <location>
        <begin position="12"/>
        <end position="31"/>
    </location>
</feature>
<feature type="transmembrane region" description="Helical" evidence="5">
    <location>
        <begin position="78"/>
        <end position="96"/>
    </location>
</feature>
<evidence type="ECO:0000256" key="1">
    <source>
        <dbReference type="ARBA" id="ARBA00004127"/>
    </source>
</evidence>
<feature type="transmembrane region" description="Helical" evidence="5">
    <location>
        <begin position="331"/>
        <end position="351"/>
    </location>
</feature>
<dbReference type="Pfam" id="PF00361">
    <property type="entry name" value="Proton_antipo_M"/>
    <property type="match status" value="1"/>
</dbReference>
<dbReference type="HAMAP" id="MF_00445">
    <property type="entry name" value="NDH1_NuoN_1"/>
    <property type="match status" value="1"/>
</dbReference>
<feature type="transmembrane region" description="Helical" evidence="5">
    <location>
        <begin position="38"/>
        <end position="58"/>
    </location>
</feature>
<comment type="caution">
    <text evidence="8">The sequence shown here is derived from an EMBL/GenBank/DDBJ whole genome shotgun (WGS) entry which is preliminary data.</text>
</comment>
<dbReference type="EMBL" id="JBGUAW010000008">
    <property type="protein sequence ID" value="MFA9461644.1"/>
    <property type="molecule type" value="Genomic_DNA"/>
</dbReference>
<evidence type="ECO:0000256" key="2">
    <source>
        <dbReference type="ARBA" id="ARBA00022692"/>
    </source>
</evidence>
<comment type="subcellular location">
    <subcellularLocation>
        <location evidence="5">Cell membrane</location>
        <topology evidence="5">Multi-pass membrane protein</topology>
    </subcellularLocation>
    <subcellularLocation>
        <location evidence="1">Endomembrane system</location>
        <topology evidence="1">Multi-pass membrane protein</topology>
    </subcellularLocation>
    <subcellularLocation>
        <location evidence="6">Membrane</location>
        <topology evidence="6">Multi-pass membrane protein</topology>
    </subcellularLocation>
</comment>
<keyword evidence="5" id="KW-0813">Transport</keyword>
<evidence type="ECO:0000313" key="8">
    <source>
        <dbReference type="EMBL" id="MFA9461644.1"/>
    </source>
</evidence>
<evidence type="ECO:0000259" key="7">
    <source>
        <dbReference type="Pfam" id="PF00361"/>
    </source>
</evidence>
<feature type="transmembrane region" description="Helical" evidence="5">
    <location>
        <begin position="205"/>
        <end position="230"/>
    </location>
</feature>
<evidence type="ECO:0000313" key="9">
    <source>
        <dbReference type="Proteomes" id="UP001575181"/>
    </source>
</evidence>
<feature type="transmembrane region" description="Helical" evidence="5">
    <location>
        <begin position="448"/>
        <end position="467"/>
    </location>
</feature>
<dbReference type="EC" id="7.1.1.-" evidence="5"/>
<comment type="function">
    <text evidence="5">NDH-1 shuttles electrons from NADH, via FMN and iron-sulfur (Fe-S) centers, to quinones in the respiratory chain. The immediate electron acceptor for the enzyme in this species is believed to be ubiquinone. Couples the redox reaction to proton translocation (for every two electrons transferred, four hydrogen ions are translocated across the cytoplasmic membrane), and thus conserves the redox energy in a proton gradient.</text>
</comment>
<gene>
    <name evidence="5 8" type="primary">nuoN</name>
    <name evidence="8" type="ORF">ACERLL_12510</name>
</gene>
<dbReference type="InterPro" id="IPR010096">
    <property type="entry name" value="NADH-Q_OxRdtase_suN/2"/>
</dbReference>
<dbReference type="NCBIfam" id="TIGR01770">
    <property type="entry name" value="NDH_I_N"/>
    <property type="match status" value="1"/>
</dbReference>
<comment type="similarity">
    <text evidence="5">Belongs to the complex I subunit 2 family.</text>
</comment>
<reference evidence="8 9" key="1">
    <citation type="submission" date="2024-08" db="EMBL/GenBank/DDBJ databases">
        <title>Whole-genome sequencing of halo(alkali)philic microorganisms from hypersaline lakes.</title>
        <authorList>
            <person name="Sorokin D.Y."/>
            <person name="Merkel A.Y."/>
            <person name="Messina E."/>
            <person name="Yakimov M."/>
        </authorList>
    </citation>
    <scope>NUCLEOTIDE SEQUENCE [LARGE SCALE GENOMIC DNA]</scope>
    <source>
        <strain evidence="8 9">Cl-TMA</strain>
    </source>
</reference>
<comment type="catalytic activity">
    <reaction evidence="5">
        <text>a quinone + NADH + 5 H(+)(in) = a quinol + NAD(+) + 4 H(+)(out)</text>
        <dbReference type="Rhea" id="RHEA:57888"/>
        <dbReference type="ChEBI" id="CHEBI:15378"/>
        <dbReference type="ChEBI" id="CHEBI:24646"/>
        <dbReference type="ChEBI" id="CHEBI:57540"/>
        <dbReference type="ChEBI" id="CHEBI:57945"/>
        <dbReference type="ChEBI" id="CHEBI:132124"/>
    </reaction>
</comment>
<dbReference type="RefSeq" id="WP_373656427.1">
    <property type="nucleotide sequence ID" value="NZ_JBGUAW010000008.1"/>
</dbReference>